<feature type="domain" description="Cyclic nucleotide-binding" evidence="18">
    <location>
        <begin position="1"/>
        <end position="86"/>
    </location>
</feature>
<dbReference type="InterPro" id="IPR018490">
    <property type="entry name" value="cNMP-bd_dom_sf"/>
</dbReference>
<evidence type="ECO:0000259" key="18">
    <source>
        <dbReference type="PROSITE" id="PS50042"/>
    </source>
</evidence>
<evidence type="ECO:0000256" key="11">
    <source>
        <dbReference type="ARBA" id="ARBA00022840"/>
    </source>
</evidence>
<accession>X6LDZ2</accession>
<evidence type="ECO:0000256" key="7">
    <source>
        <dbReference type="ARBA" id="ARBA00022679"/>
    </source>
</evidence>
<dbReference type="InterPro" id="IPR017441">
    <property type="entry name" value="Protein_kinase_ATP_BS"/>
</dbReference>
<organism evidence="20 21">
    <name type="scientific">Reticulomyxa filosa</name>
    <dbReference type="NCBI Taxonomy" id="46433"/>
    <lineage>
        <taxon>Eukaryota</taxon>
        <taxon>Sar</taxon>
        <taxon>Rhizaria</taxon>
        <taxon>Retaria</taxon>
        <taxon>Foraminifera</taxon>
        <taxon>Monothalamids</taxon>
        <taxon>Reticulomyxidae</taxon>
        <taxon>Reticulomyxa</taxon>
    </lineage>
</organism>
<dbReference type="PROSITE" id="PS00889">
    <property type="entry name" value="CNMP_BINDING_2"/>
    <property type="match status" value="2"/>
</dbReference>
<dbReference type="PROSITE" id="PS00107">
    <property type="entry name" value="PROTEIN_KINASE_ATP"/>
    <property type="match status" value="1"/>
</dbReference>
<evidence type="ECO:0000313" key="20">
    <source>
        <dbReference type="EMBL" id="ETN99595.1"/>
    </source>
</evidence>
<dbReference type="EC" id="2.7.11.12" evidence="4"/>
<keyword evidence="9 16" id="KW-0547">Nucleotide-binding</keyword>
<dbReference type="Proteomes" id="UP000023152">
    <property type="component" value="Unassembled WGS sequence"/>
</dbReference>
<evidence type="ECO:0000259" key="17">
    <source>
        <dbReference type="PROSITE" id="PS50011"/>
    </source>
</evidence>
<protein>
    <recommendedName>
        <fullName evidence="13">cGMP-dependent protein kinase</fullName>
        <ecNumber evidence="4">2.7.11.12</ecNumber>
    </recommendedName>
</protein>
<dbReference type="Gene3D" id="2.60.120.10">
    <property type="entry name" value="Jelly Rolls"/>
    <property type="match status" value="3"/>
</dbReference>
<comment type="cofactor">
    <cofactor evidence="1">
        <name>Mg(2+)</name>
        <dbReference type="ChEBI" id="CHEBI:18420"/>
    </cofactor>
</comment>
<dbReference type="FunFam" id="1.10.510.10:FF:000005">
    <property type="entry name" value="cAMP-dependent protein kinase catalytic subunit alpha"/>
    <property type="match status" value="1"/>
</dbReference>
<dbReference type="PROSITE" id="PS50042">
    <property type="entry name" value="CNMP_BINDING_3"/>
    <property type="match status" value="3"/>
</dbReference>
<keyword evidence="8" id="KW-0479">Metal-binding</keyword>
<dbReference type="GO" id="GO:0004692">
    <property type="term" value="F:cGMP-dependent protein kinase activity"/>
    <property type="evidence" value="ECO:0007669"/>
    <property type="project" value="UniProtKB-EC"/>
</dbReference>
<keyword evidence="12" id="KW-0142">cGMP-binding</keyword>
<dbReference type="GO" id="GO:0012505">
    <property type="term" value="C:endomembrane system"/>
    <property type="evidence" value="ECO:0007669"/>
    <property type="project" value="UniProtKB-SubCell"/>
</dbReference>
<evidence type="ECO:0000256" key="12">
    <source>
        <dbReference type="ARBA" id="ARBA00022992"/>
    </source>
</evidence>
<keyword evidence="21" id="KW-1185">Reference proteome</keyword>
<evidence type="ECO:0000256" key="14">
    <source>
        <dbReference type="ARBA" id="ARBA00047298"/>
    </source>
</evidence>
<dbReference type="CDD" id="cd00038">
    <property type="entry name" value="CAP_ED"/>
    <property type="match status" value="3"/>
</dbReference>
<dbReference type="InterPro" id="IPR014710">
    <property type="entry name" value="RmlC-like_jellyroll"/>
</dbReference>
<dbReference type="FunFam" id="2.60.120.10:FF:000068">
    <property type="entry name" value="cGMP-dependent protein kinase"/>
    <property type="match status" value="1"/>
</dbReference>
<dbReference type="InterPro" id="IPR011009">
    <property type="entry name" value="Kinase-like_dom_sf"/>
</dbReference>
<keyword evidence="7" id="KW-0808">Transferase</keyword>
<evidence type="ECO:0000259" key="19">
    <source>
        <dbReference type="PROSITE" id="PS51285"/>
    </source>
</evidence>
<evidence type="ECO:0000256" key="1">
    <source>
        <dbReference type="ARBA" id="ARBA00001946"/>
    </source>
</evidence>
<evidence type="ECO:0000256" key="6">
    <source>
        <dbReference type="ARBA" id="ARBA00022535"/>
    </source>
</evidence>
<dbReference type="InterPro" id="IPR000719">
    <property type="entry name" value="Prot_kinase_dom"/>
</dbReference>
<dbReference type="Pfam" id="PF00069">
    <property type="entry name" value="Pkinase"/>
    <property type="match status" value="1"/>
</dbReference>
<feature type="domain" description="AGC-kinase C-terminal" evidence="19">
    <location>
        <begin position="682"/>
        <end position="735"/>
    </location>
</feature>
<comment type="similarity">
    <text evidence="3">Belongs to the protein kinase superfamily. AGC Ser/Thr protein kinase family. cGMP subfamily.</text>
</comment>
<evidence type="ECO:0000256" key="15">
    <source>
        <dbReference type="ARBA" id="ARBA00047462"/>
    </source>
</evidence>
<dbReference type="SMART" id="SM00133">
    <property type="entry name" value="S_TK_X"/>
    <property type="match status" value="1"/>
</dbReference>
<dbReference type="PROSITE" id="PS00888">
    <property type="entry name" value="CNMP_BINDING_1"/>
    <property type="match status" value="1"/>
</dbReference>
<keyword evidence="11 16" id="KW-0067">ATP-binding</keyword>
<dbReference type="PROSITE" id="PS51285">
    <property type="entry name" value="AGC_KINASE_CTER"/>
    <property type="match status" value="1"/>
</dbReference>
<gene>
    <name evidence="20" type="ORF">RFI_37875</name>
</gene>
<evidence type="ECO:0000256" key="10">
    <source>
        <dbReference type="ARBA" id="ARBA00022777"/>
    </source>
</evidence>
<reference evidence="20 21" key="1">
    <citation type="journal article" date="2013" name="Curr. Biol.">
        <title>The Genome of the Foraminiferan Reticulomyxa filosa.</title>
        <authorList>
            <person name="Glockner G."/>
            <person name="Hulsmann N."/>
            <person name="Schleicher M."/>
            <person name="Noegel A.A."/>
            <person name="Eichinger L."/>
            <person name="Gallinger C."/>
            <person name="Pawlowski J."/>
            <person name="Sierra R."/>
            <person name="Euteneuer U."/>
            <person name="Pillet L."/>
            <person name="Moustafa A."/>
            <person name="Platzer M."/>
            <person name="Groth M."/>
            <person name="Szafranski K."/>
            <person name="Schliwa M."/>
        </authorList>
    </citation>
    <scope>NUCLEOTIDE SEQUENCE [LARGE SCALE GENOMIC DNA]</scope>
</reference>
<dbReference type="SMART" id="SM00100">
    <property type="entry name" value="cNMP"/>
    <property type="match status" value="3"/>
</dbReference>
<dbReference type="InterPro" id="IPR000961">
    <property type="entry name" value="AGC-kinase_C"/>
</dbReference>
<comment type="subcellular location">
    <subcellularLocation>
        <location evidence="2">Endomembrane system</location>
    </subcellularLocation>
</comment>
<dbReference type="PRINTS" id="PR00103">
    <property type="entry name" value="CAMPKINASE"/>
</dbReference>
<evidence type="ECO:0000256" key="13">
    <source>
        <dbReference type="ARBA" id="ARBA00024113"/>
    </source>
</evidence>
<feature type="domain" description="Protein kinase" evidence="17">
    <location>
        <begin position="427"/>
        <end position="681"/>
    </location>
</feature>
<dbReference type="InterPro" id="IPR000595">
    <property type="entry name" value="cNMP-bd_dom"/>
</dbReference>
<evidence type="ECO:0000256" key="4">
    <source>
        <dbReference type="ARBA" id="ARBA00012428"/>
    </source>
</evidence>
<dbReference type="Pfam" id="PF00027">
    <property type="entry name" value="cNMP_binding"/>
    <property type="match status" value="3"/>
</dbReference>
<dbReference type="GO" id="GO:0046872">
    <property type="term" value="F:metal ion binding"/>
    <property type="evidence" value="ECO:0007669"/>
    <property type="project" value="UniProtKB-KW"/>
</dbReference>
<keyword evidence="6" id="KW-0140">cGMP</keyword>
<dbReference type="PANTHER" id="PTHR24353">
    <property type="entry name" value="CYCLIC NUCLEOTIDE-DEPENDENT PROTEIN KINASE"/>
    <property type="match status" value="1"/>
</dbReference>
<dbReference type="Gene3D" id="1.10.510.10">
    <property type="entry name" value="Transferase(Phosphotransferase) domain 1"/>
    <property type="match status" value="1"/>
</dbReference>
<dbReference type="GO" id="GO:0005524">
    <property type="term" value="F:ATP binding"/>
    <property type="evidence" value="ECO:0007669"/>
    <property type="project" value="UniProtKB-UniRule"/>
</dbReference>
<proteinExistence type="inferred from homology"/>
<evidence type="ECO:0000256" key="9">
    <source>
        <dbReference type="ARBA" id="ARBA00022741"/>
    </source>
</evidence>
<dbReference type="OrthoDB" id="63267at2759"/>
<evidence type="ECO:0000313" key="21">
    <source>
        <dbReference type="Proteomes" id="UP000023152"/>
    </source>
</evidence>
<dbReference type="AlphaFoldDB" id="X6LDZ2"/>
<dbReference type="PROSITE" id="PS50011">
    <property type="entry name" value="PROTEIN_KINASE_DOM"/>
    <property type="match status" value="1"/>
</dbReference>
<dbReference type="SUPFAM" id="SSF51206">
    <property type="entry name" value="cAMP-binding domain-like"/>
    <property type="match status" value="3"/>
</dbReference>
<dbReference type="SUPFAM" id="SSF56112">
    <property type="entry name" value="Protein kinase-like (PK-like)"/>
    <property type="match status" value="1"/>
</dbReference>
<comment type="catalytic activity">
    <reaction evidence="15">
        <text>L-seryl-[protein] + ATP = O-phospho-L-seryl-[protein] + ADP + H(+)</text>
        <dbReference type="Rhea" id="RHEA:17989"/>
        <dbReference type="Rhea" id="RHEA-COMP:9863"/>
        <dbReference type="Rhea" id="RHEA-COMP:11604"/>
        <dbReference type="ChEBI" id="CHEBI:15378"/>
        <dbReference type="ChEBI" id="CHEBI:29999"/>
        <dbReference type="ChEBI" id="CHEBI:30616"/>
        <dbReference type="ChEBI" id="CHEBI:83421"/>
        <dbReference type="ChEBI" id="CHEBI:456216"/>
        <dbReference type="EC" id="2.7.11.12"/>
    </reaction>
</comment>
<feature type="binding site" evidence="16">
    <location>
        <position position="460"/>
    </location>
    <ligand>
        <name>ATP</name>
        <dbReference type="ChEBI" id="CHEBI:30616"/>
    </ligand>
</feature>
<dbReference type="EMBL" id="ASPP01043499">
    <property type="protein sequence ID" value="ETN99595.1"/>
    <property type="molecule type" value="Genomic_DNA"/>
</dbReference>
<evidence type="ECO:0000256" key="5">
    <source>
        <dbReference type="ARBA" id="ARBA00022527"/>
    </source>
</evidence>
<evidence type="ECO:0000256" key="2">
    <source>
        <dbReference type="ARBA" id="ARBA00004308"/>
    </source>
</evidence>
<keyword evidence="5" id="KW-0723">Serine/threonine-protein kinase</keyword>
<feature type="domain" description="Cyclic nucleotide-binding" evidence="18">
    <location>
        <begin position="149"/>
        <end position="265"/>
    </location>
</feature>
<dbReference type="SMART" id="SM00220">
    <property type="entry name" value="S_TKc"/>
    <property type="match status" value="1"/>
</dbReference>
<evidence type="ECO:0000256" key="3">
    <source>
        <dbReference type="ARBA" id="ARBA00006352"/>
    </source>
</evidence>
<dbReference type="PROSITE" id="PS00108">
    <property type="entry name" value="PROTEIN_KINASE_ST"/>
    <property type="match status" value="1"/>
</dbReference>
<dbReference type="InterPro" id="IPR018488">
    <property type="entry name" value="cNMP-bd_CS"/>
</dbReference>
<keyword evidence="10" id="KW-0418">Kinase</keyword>
<dbReference type="OMA" id="IEIVECM"/>
<evidence type="ECO:0000256" key="16">
    <source>
        <dbReference type="PROSITE-ProRule" id="PRU10141"/>
    </source>
</evidence>
<dbReference type="GO" id="GO:0030553">
    <property type="term" value="F:cGMP binding"/>
    <property type="evidence" value="ECO:0007669"/>
    <property type="project" value="UniProtKB-KW"/>
</dbReference>
<dbReference type="Gene3D" id="3.30.200.20">
    <property type="entry name" value="Phosphorylase Kinase, domain 1"/>
    <property type="match status" value="1"/>
</dbReference>
<name>X6LDZ2_RETFI</name>
<sequence length="735" mass="84283">MKQGEKGDEFFFIVEGTCKVLVNTGNDTDSKNDKSKTTVTEIAQLGEGDYCGEQALLQDATRNATVEALTDVKCLVLNQSSFKEVVKESNLQFAKRDAKRYAISAEFDFFVLCKTKKQNKQKRSIDPKLYEKDEKRIEWLLQCVKENILFQHLDQNQKRVVVEQMYKQNLKQDEFLIKQGEEGNHFYVVESGTFTINVQDIGQVDTLHPGRCVGELALLYNAPRAASVQATSDAVVWCVDRHAFRKALMNTNTASSETNIAFLKKCPLFQSMLKMELQLIDHALESVCYAAGNIVFHLGDVGDKFYLIKSGKVSGETKDKVKFERTKGDFFGERALLTSEPRAATVQCISYVKENSNIHSFVAFYPISTKLIADCELLFLHREDFISLLGPLEEIMKRNMQEYEMPVSENKQLNHALKNDICKLKEFEIVGILGRGAFGTVKLVVDPYTNTSYALKAIRKNQVVELGQQSHILNEKRVMQLMDSPFLVNLRGTFKDEFRIYFLLEACLGGELFTVLRKMRSFDENTAKFYAACVVEAFDYMHQRDIVYRDLKPENLVFTDKGYLKITDFGFAKVVQNKTFTLCGTPDYLSPEIVTGQGHGKAVDWWTLGILIYEMLASFPPFFDDEPLMTYRKIIQGTIKFPRYLSIAVKDLISKFLKPKPTKRYGILKGGTALIRCHPWFQEFDWSALRQLKLRAPIRPKVKSPKDLSNFDHFQEKEEDVKFKVDPDLDWDKDF</sequence>
<feature type="domain" description="Cyclic nucleotide-binding" evidence="18">
    <location>
        <begin position="268"/>
        <end position="406"/>
    </location>
</feature>
<evidence type="ECO:0000256" key="8">
    <source>
        <dbReference type="ARBA" id="ARBA00022723"/>
    </source>
</evidence>
<dbReference type="InterPro" id="IPR008271">
    <property type="entry name" value="Ser/Thr_kinase_AS"/>
</dbReference>
<comment type="caution">
    <text evidence="20">The sequence shown here is derived from an EMBL/GenBank/DDBJ whole genome shotgun (WGS) entry which is preliminary data.</text>
</comment>
<comment type="catalytic activity">
    <reaction evidence="14">
        <text>L-threonyl-[protein] + ATP = O-phospho-L-threonyl-[protein] + ADP + H(+)</text>
        <dbReference type="Rhea" id="RHEA:46608"/>
        <dbReference type="Rhea" id="RHEA-COMP:11060"/>
        <dbReference type="Rhea" id="RHEA-COMP:11605"/>
        <dbReference type="ChEBI" id="CHEBI:15378"/>
        <dbReference type="ChEBI" id="CHEBI:30013"/>
        <dbReference type="ChEBI" id="CHEBI:30616"/>
        <dbReference type="ChEBI" id="CHEBI:61977"/>
        <dbReference type="ChEBI" id="CHEBI:456216"/>
        <dbReference type="EC" id="2.7.11.12"/>
    </reaction>
</comment>